<evidence type="ECO:0000313" key="3">
    <source>
        <dbReference type="EMBL" id="USG65243.1"/>
    </source>
</evidence>
<feature type="transmembrane region" description="Helical" evidence="1">
    <location>
        <begin position="264"/>
        <end position="285"/>
    </location>
</feature>
<accession>A0ABY4WGI9</accession>
<keyword evidence="4" id="KW-1185">Reference proteome</keyword>
<feature type="chain" id="PRO_5046564933" evidence="2">
    <location>
        <begin position="23"/>
        <end position="375"/>
    </location>
</feature>
<evidence type="ECO:0000256" key="2">
    <source>
        <dbReference type="SAM" id="SignalP"/>
    </source>
</evidence>
<keyword evidence="1" id="KW-0472">Membrane</keyword>
<sequence>MKRLCSLLLLVTLLFMGTAAFAFTGISEERFHLAADVVHRGDLAVYSTNTVIEGVVDGDLYVFSQNVQIKGHVTGDLLSFAAATIVSGQIDGNIRSLADTLFVTGKVAGSVTSISNHMRLEKDSKIGKNLLLLASQADLGGEVDREVNGMVENIGITGRIGEGISKLHAMTLSIDAPAEIGGDLVYSSPQRAVIGPGAVLKGKEDYSYLEDLEINLNLGYLPLFLAFASLLSTLLLWLAIRFLFPAGLTGIYRQLDLGKGSTYVWGTCLVLGIPLLMILLWISLIGIPVGLILLSVFLILTWLAKVFVGAWLGIRLTERFHWKSSPLLAELLGVIALQCLLLIPLLGWLMALPVWVAFFGALAGAVIKTNKTFLP</sequence>
<evidence type="ECO:0000256" key="1">
    <source>
        <dbReference type="SAM" id="Phobius"/>
    </source>
</evidence>
<gene>
    <name evidence="3" type="ORF">NDK47_24495</name>
</gene>
<dbReference type="RefSeq" id="WP_251872336.1">
    <property type="nucleotide sequence ID" value="NZ_CP098755.1"/>
</dbReference>
<keyword evidence="1" id="KW-1133">Transmembrane helix</keyword>
<feature type="transmembrane region" description="Helical" evidence="1">
    <location>
        <begin position="349"/>
        <end position="367"/>
    </location>
</feature>
<dbReference type="EMBL" id="CP098755">
    <property type="protein sequence ID" value="USG65243.1"/>
    <property type="molecule type" value="Genomic_DNA"/>
</dbReference>
<protein>
    <submittedName>
        <fullName evidence="3">Polymer-forming cytoskeletal protein</fullName>
    </submittedName>
</protein>
<organism evidence="3 4">
    <name type="scientific">Brevibacillus ruminantium</name>
    <dbReference type="NCBI Taxonomy" id="2950604"/>
    <lineage>
        <taxon>Bacteria</taxon>
        <taxon>Bacillati</taxon>
        <taxon>Bacillota</taxon>
        <taxon>Bacilli</taxon>
        <taxon>Bacillales</taxon>
        <taxon>Paenibacillaceae</taxon>
        <taxon>Brevibacillus</taxon>
    </lineage>
</organism>
<feature type="signal peptide" evidence="2">
    <location>
        <begin position="1"/>
        <end position="22"/>
    </location>
</feature>
<name>A0ABY4WGI9_9BACL</name>
<keyword evidence="2" id="KW-0732">Signal</keyword>
<feature type="transmembrane region" description="Helical" evidence="1">
    <location>
        <begin position="220"/>
        <end position="244"/>
    </location>
</feature>
<dbReference type="Proteomes" id="UP001056500">
    <property type="component" value="Chromosome"/>
</dbReference>
<reference evidence="3" key="1">
    <citation type="submission" date="2022-06" db="EMBL/GenBank/DDBJ databases">
        <title>Genome sequencing of Brevibacillus sp. BB3-R1.</title>
        <authorList>
            <person name="Heo J."/>
            <person name="Lee D."/>
            <person name="Won M."/>
            <person name="Han B.-H."/>
            <person name="Hong S.-B."/>
            <person name="Kwon S.-W."/>
        </authorList>
    </citation>
    <scope>NUCLEOTIDE SEQUENCE</scope>
    <source>
        <strain evidence="3">BB3-R1</strain>
    </source>
</reference>
<keyword evidence="1" id="KW-0812">Transmembrane</keyword>
<evidence type="ECO:0000313" key="4">
    <source>
        <dbReference type="Proteomes" id="UP001056500"/>
    </source>
</evidence>
<feature type="transmembrane region" description="Helical" evidence="1">
    <location>
        <begin position="291"/>
        <end position="314"/>
    </location>
</feature>
<proteinExistence type="predicted"/>